<proteinExistence type="predicted"/>
<reference evidence="1 2" key="1">
    <citation type="submission" date="2019-12" db="EMBL/GenBank/DDBJ databases">
        <authorList>
            <person name="Alioto T."/>
            <person name="Alioto T."/>
            <person name="Gomez Garrido J."/>
        </authorList>
    </citation>
    <scope>NUCLEOTIDE SEQUENCE [LARGE SCALE GENOMIC DNA]</scope>
</reference>
<sequence length="97" mass="11415">LCKFLRTSTIEAFHVRKLLFFHANSNCQNPSYVLVKLRVHQESSRAFRNVGSYGPKTDTVYKSYTNFFERRQSKHFIYASTCSSTRIQIAKIYHTSR</sequence>
<feature type="non-terminal residue" evidence="1">
    <location>
        <position position="1"/>
    </location>
</feature>
<dbReference type="Proteomes" id="UP000594638">
    <property type="component" value="Unassembled WGS sequence"/>
</dbReference>
<dbReference type="EMBL" id="CACTIH010000089">
    <property type="protein sequence ID" value="CAA2953395.1"/>
    <property type="molecule type" value="Genomic_DNA"/>
</dbReference>
<dbReference type="AlphaFoldDB" id="A0A8S0PKA0"/>
<gene>
    <name evidence="1" type="ORF">OLEA9_A081392</name>
</gene>
<name>A0A8S0PKA0_OLEEU</name>
<accession>A0A8S0PKA0</accession>
<keyword evidence="2" id="KW-1185">Reference proteome</keyword>
<evidence type="ECO:0000313" key="1">
    <source>
        <dbReference type="EMBL" id="CAA2953395.1"/>
    </source>
</evidence>
<protein>
    <submittedName>
        <fullName evidence="1">Uncharacterized protein</fullName>
    </submittedName>
</protein>
<feature type="non-terminal residue" evidence="1">
    <location>
        <position position="97"/>
    </location>
</feature>
<organism evidence="1 2">
    <name type="scientific">Olea europaea subsp. europaea</name>
    <dbReference type="NCBI Taxonomy" id="158383"/>
    <lineage>
        <taxon>Eukaryota</taxon>
        <taxon>Viridiplantae</taxon>
        <taxon>Streptophyta</taxon>
        <taxon>Embryophyta</taxon>
        <taxon>Tracheophyta</taxon>
        <taxon>Spermatophyta</taxon>
        <taxon>Magnoliopsida</taxon>
        <taxon>eudicotyledons</taxon>
        <taxon>Gunneridae</taxon>
        <taxon>Pentapetalae</taxon>
        <taxon>asterids</taxon>
        <taxon>lamiids</taxon>
        <taxon>Lamiales</taxon>
        <taxon>Oleaceae</taxon>
        <taxon>Oleeae</taxon>
        <taxon>Olea</taxon>
    </lineage>
</organism>
<comment type="caution">
    <text evidence="1">The sequence shown here is derived from an EMBL/GenBank/DDBJ whole genome shotgun (WGS) entry which is preliminary data.</text>
</comment>
<evidence type="ECO:0000313" key="2">
    <source>
        <dbReference type="Proteomes" id="UP000594638"/>
    </source>
</evidence>